<keyword evidence="1" id="KW-1133">Transmembrane helix</keyword>
<sequence length="69" mass="7509">MANVGQGVIKLWDVETLECIKTLKVDRLYEGMNIRGVTGLTAAQRSALLGLGAYSLSIVCLFCVFCIQN</sequence>
<dbReference type="EMBL" id="CP024785">
    <property type="protein sequence ID" value="AUB34965.1"/>
    <property type="molecule type" value="Genomic_DNA"/>
</dbReference>
<evidence type="ECO:0000256" key="1">
    <source>
        <dbReference type="SAM" id="Phobius"/>
    </source>
</evidence>
<dbReference type="AlphaFoldDB" id="A0A2K8SJG5"/>
<keyword evidence="3" id="KW-1185">Reference proteome</keyword>
<organism evidence="2 3">
    <name type="scientific">Nostoc flagelliforme CCNUN1</name>
    <dbReference type="NCBI Taxonomy" id="2038116"/>
    <lineage>
        <taxon>Bacteria</taxon>
        <taxon>Bacillati</taxon>
        <taxon>Cyanobacteriota</taxon>
        <taxon>Cyanophyceae</taxon>
        <taxon>Nostocales</taxon>
        <taxon>Nostocaceae</taxon>
        <taxon>Nostoc</taxon>
    </lineage>
</organism>
<dbReference type="KEGG" id="nfl:COO91_00807"/>
<protein>
    <submittedName>
        <fullName evidence="2">WD40 repeat</fullName>
    </submittedName>
</protein>
<feature type="transmembrane region" description="Helical" evidence="1">
    <location>
        <begin position="47"/>
        <end position="67"/>
    </location>
</feature>
<evidence type="ECO:0000313" key="2">
    <source>
        <dbReference type="EMBL" id="AUB34965.1"/>
    </source>
</evidence>
<reference evidence="2 3" key="1">
    <citation type="submission" date="2017-11" db="EMBL/GenBank/DDBJ databases">
        <title>Complete genome of a free-living desiccation-tolerant cyanobacterium and its photosynthetic adaptation to extreme terrestrial habitat.</title>
        <authorList>
            <person name="Shang J."/>
        </authorList>
    </citation>
    <scope>NUCLEOTIDE SEQUENCE [LARGE SCALE GENOMIC DNA]</scope>
    <source>
        <strain evidence="2 3">CCNUN1</strain>
    </source>
</reference>
<gene>
    <name evidence="2" type="ORF">COO91_00807</name>
</gene>
<keyword evidence="1" id="KW-0812">Transmembrane</keyword>
<evidence type="ECO:0000313" key="3">
    <source>
        <dbReference type="Proteomes" id="UP000232003"/>
    </source>
</evidence>
<name>A0A2K8SJG5_9NOSO</name>
<accession>A0A2K8SJG5</accession>
<keyword evidence="1" id="KW-0472">Membrane</keyword>
<dbReference type="Proteomes" id="UP000232003">
    <property type="component" value="Chromosome"/>
</dbReference>
<proteinExistence type="predicted"/>